<keyword evidence="1 6" id="KW-0963">Cytoplasm</keyword>
<feature type="binding site" evidence="6">
    <location>
        <begin position="212"/>
        <end position="215"/>
    </location>
    <ligand>
        <name>ATP</name>
        <dbReference type="ChEBI" id="CHEBI:30616"/>
    </ligand>
</feature>
<dbReference type="PRINTS" id="PR01652">
    <property type="entry name" value="SHAPEPROTEIN"/>
</dbReference>
<dbReference type="Gene3D" id="3.30.420.40">
    <property type="match status" value="3"/>
</dbReference>
<comment type="similarity">
    <text evidence="5 6">Belongs to the FtsA/MreB family.</text>
</comment>
<sequence length="333" mass="35020">MTSFLSQRRPEIAIDFGTANIRVLRRGDGLVFDEPSLCCVAGKHNMTSLFASGREAYAMIDRTPAALRIARPLCRGVLQDIDAAKRVLRYALSKARGRSRWRTPAAIIGVPADATQAERGAMLTAAADAGLGPITLLTEPLAAAIGAGLAVDEPAGSMIVECGAGTTEVAVFSLGGICGTGSVRIGGDTLNRALADQVHLQHKFLIGDRSAEQLKLDYVAHKGSRSAQGDAIPVSGRCLRTGLPKTIAIKMADLDQVVEKHVAQIVKVVRDVLGQTAPDLSQDIHDKGILLTGGSALVPLMRTMIADATGLEVMTADEPAQCVAKGLERLLEA</sequence>
<evidence type="ECO:0000313" key="7">
    <source>
        <dbReference type="EMBL" id="EZP70672.1"/>
    </source>
</evidence>
<proteinExistence type="inferred from homology"/>
<feature type="binding site" evidence="6">
    <location>
        <begin position="294"/>
        <end position="297"/>
    </location>
    <ligand>
        <name>ATP</name>
        <dbReference type="ChEBI" id="CHEBI:30616"/>
    </ligand>
</feature>
<dbReference type="PANTHER" id="PTHR42749:SF1">
    <property type="entry name" value="CELL SHAPE-DETERMINING PROTEIN MREB"/>
    <property type="match status" value="1"/>
</dbReference>
<dbReference type="GO" id="GO:0008360">
    <property type="term" value="P:regulation of cell shape"/>
    <property type="evidence" value="ECO:0007669"/>
    <property type="project" value="UniProtKB-UniRule"/>
</dbReference>
<dbReference type="Proteomes" id="UP000024329">
    <property type="component" value="Unassembled WGS sequence"/>
</dbReference>
<keyword evidence="2 6" id="KW-0547">Nucleotide-binding</keyword>
<dbReference type="InterPro" id="IPR056546">
    <property type="entry name" value="MreB_MamK-like"/>
</dbReference>
<dbReference type="SUPFAM" id="SSF53067">
    <property type="entry name" value="Actin-like ATPase domain"/>
    <property type="match status" value="2"/>
</dbReference>
<gene>
    <name evidence="6" type="primary">mreB</name>
    <name evidence="7" type="ORF">BV97_05381</name>
</gene>
<feature type="binding site" evidence="6">
    <location>
        <begin position="18"/>
        <end position="20"/>
    </location>
    <ligand>
        <name>ATP</name>
        <dbReference type="ChEBI" id="CHEBI:30616"/>
    </ligand>
</feature>
<organism evidence="7 8">
    <name type="scientific">Novosphingobium resinovorum</name>
    <dbReference type="NCBI Taxonomy" id="158500"/>
    <lineage>
        <taxon>Bacteria</taxon>
        <taxon>Pseudomonadati</taxon>
        <taxon>Pseudomonadota</taxon>
        <taxon>Alphaproteobacteria</taxon>
        <taxon>Sphingomonadales</taxon>
        <taxon>Sphingomonadaceae</taxon>
        <taxon>Novosphingobium</taxon>
    </lineage>
</organism>
<evidence type="ECO:0000256" key="2">
    <source>
        <dbReference type="ARBA" id="ARBA00022741"/>
    </source>
</evidence>
<evidence type="ECO:0000256" key="5">
    <source>
        <dbReference type="ARBA" id="ARBA00023458"/>
    </source>
</evidence>
<protein>
    <recommendedName>
        <fullName evidence="6">Cell shape-determining protein MreB</fullName>
    </recommendedName>
</protein>
<evidence type="ECO:0000256" key="6">
    <source>
        <dbReference type="HAMAP-Rule" id="MF_02207"/>
    </source>
</evidence>
<dbReference type="PANTHER" id="PTHR42749">
    <property type="entry name" value="CELL SHAPE-DETERMINING PROTEIN MREB"/>
    <property type="match status" value="1"/>
</dbReference>
<feature type="binding site" evidence="6">
    <location>
        <begin position="164"/>
        <end position="166"/>
    </location>
    <ligand>
        <name>ATP</name>
        <dbReference type="ChEBI" id="CHEBI:30616"/>
    </ligand>
</feature>
<comment type="caution">
    <text evidence="7">The sequence shown here is derived from an EMBL/GenBank/DDBJ whole genome shotgun (WGS) entry which is preliminary data.</text>
</comment>
<comment type="subcellular location">
    <subcellularLocation>
        <location evidence="6">Cytoplasm</location>
    </subcellularLocation>
    <text evidence="6">Membrane-associated.</text>
</comment>
<name>A0A031JBQ9_9SPHN</name>
<evidence type="ECO:0000313" key="8">
    <source>
        <dbReference type="Proteomes" id="UP000024329"/>
    </source>
</evidence>
<evidence type="ECO:0000256" key="4">
    <source>
        <dbReference type="ARBA" id="ARBA00022960"/>
    </source>
</evidence>
<dbReference type="HAMAP" id="MF_02207">
    <property type="entry name" value="MreB"/>
    <property type="match status" value="1"/>
</dbReference>
<accession>A0A031JBQ9</accession>
<dbReference type="Pfam" id="PF06723">
    <property type="entry name" value="MreB_Mbl"/>
    <property type="match status" value="1"/>
</dbReference>
<dbReference type="InterPro" id="IPR043129">
    <property type="entry name" value="ATPase_NBD"/>
</dbReference>
<comment type="function">
    <text evidence="6">Forms membrane-associated dynamic filaments that are essential for cell shape determination. Acts by regulating cell wall synthesis and cell elongation, and thus cell shape. A feedback loop between cell geometry and MreB localization may maintain elongated cell shape by targeting cell wall growth to regions of negative cell wall curvature.</text>
</comment>
<comment type="subunit">
    <text evidence="6">Forms polymers.</text>
</comment>
<keyword evidence="4 6" id="KW-0133">Cell shape</keyword>
<reference evidence="7 8" key="1">
    <citation type="submission" date="2014-03" db="EMBL/GenBank/DDBJ databases">
        <title>Whole genome sequence of Novosphingobium resinovorum KF1.</title>
        <authorList>
            <person name="Gan H.M."/>
            <person name="Gan H.Y."/>
            <person name="Chew T.H."/>
            <person name="Savka M.A."/>
        </authorList>
    </citation>
    <scope>NUCLEOTIDE SEQUENCE [LARGE SCALE GENOMIC DNA]</scope>
    <source>
        <strain evidence="7 8">KF1</strain>
    </source>
</reference>
<dbReference type="GO" id="GO:0005737">
    <property type="term" value="C:cytoplasm"/>
    <property type="evidence" value="ECO:0007669"/>
    <property type="project" value="UniProtKB-SubCell"/>
</dbReference>
<dbReference type="InterPro" id="IPR004753">
    <property type="entry name" value="MreB"/>
</dbReference>
<dbReference type="EMBL" id="JFYZ01000065">
    <property type="protein sequence ID" value="EZP70672.1"/>
    <property type="molecule type" value="Genomic_DNA"/>
</dbReference>
<dbReference type="AlphaFoldDB" id="A0A031JBQ9"/>
<dbReference type="RefSeq" id="WP_036530424.1">
    <property type="nucleotide sequence ID" value="NZ_JFYZ01000065.1"/>
</dbReference>
<dbReference type="GO" id="GO:0000902">
    <property type="term" value="P:cell morphogenesis"/>
    <property type="evidence" value="ECO:0007669"/>
    <property type="project" value="InterPro"/>
</dbReference>
<dbReference type="GO" id="GO:0005524">
    <property type="term" value="F:ATP binding"/>
    <property type="evidence" value="ECO:0007669"/>
    <property type="project" value="UniProtKB-KW"/>
</dbReference>
<evidence type="ECO:0000256" key="3">
    <source>
        <dbReference type="ARBA" id="ARBA00022840"/>
    </source>
</evidence>
<dbReference type="NCBIfam" id="NF010539">
    <property type="entry name" value="PRK13927.1"/>
    <property type="match status" value="1"/>
</dbReference>
<dbReference type="PATRIC" id="fig|158500.4.peg.5454"/>
<dbReference type="eggNOG" id="COG1077">
    <property type="taxonomic scope" value="Bacteria"/>
</dbReference>
<keyword evidence="3 6" id="KW-0067">ATP-binding</keyword>
<evidence type="ECO:0000256" key="1">
    <source>
        <dbReference type="ARBA" id="ARBA00022490"/>
    </source>
</evidence>